<dbReference type="OrthoDB" id="927373at2"/>
<name>H6L0S9_SAPGL</name>
<proteinExistence type="predicted"/>
<dbReference type="RefSeq" id="WP_015693482.1">
    <property type="nucleotide sequence ID" value="NC_016940.1"/>
</dbReference>
<dbReference type="EMBL" id="CP002831">
    <property type="protein sequence ID" value="AFC25885.1"/>
    <property type="molecule type" value="Genomic_DNA"/>
</dbReference>
<dbReference type="KEGG" id="sgn:SGRA_3157"/>
<dbReference type="InterPro" id="IPR051218">
    <property type="entry name" value="Sec_MonoDiacylglyc_Lipase"/>
</dbReference>
<dbReference type="PANTHER" id="PTHR45856">
    <property type="entry name" value="ALPHA/BETA-HYDROLASES SUPERFAMILY PROTEIN"/>
    <property type="match status" value="1"/>
</dbReference>
<dbReference type="Proteomes" id="UP000007519">
    <property type="component" value="Chromosome"/>
</dbReference>
<organism evidence="2 3">
    <name type="scientific">Saprospira grandis (strain Lewin)</name>
    <dbReference type="NCBI Taxonomy" id="984262"/>
    <lineage>
        <taxon>Bacteria</taxon>
        <taxon>Pseudomonadati</taxon>
        <taxon>Bacteroidota</taxon>
        <taxon>Saprospiria</taxon>
        <taxon>Saprospirales</taxon>
        <taxon>Saprospiraceae</taxon>
        <taxon>Saprospira</taxon>
    </lineage>
</organism>
<evidence type="ECO:0000313" key="2">
    <source>
        <dbReference type="EMBL" id="AFC25885.1"/>
    </source>
</evidence>
<feature type="domain" description="Fungal lipase-type" evidence="1">
    <location>
        <begin position="169"/>
        <end position="302"/>
    </location>
</feature>
<keyword evidence="3" id="KW-1185">Reference proteome</keyword>
<dbReference type="SUPFAM" id="SSF53474">
    <property type="entry name" value="alpha/beta-Hydrolases"/>
    <property type="match status" value="1"/>
</dbReference>
<dbReference type="InterPro" id="IPR029058">
    <property type="entry name" value="AB_hydrolase_fold"/>
</dbReference>
<sequence>MKTKGLAPVHYLLFLVFLLPTGSFAQLQFKFQPREQEKGAFRFFEPKAEGISPINLFFLAKFSELMYLERMEYQLRYLENGYQPVDSIPDSEWIKQYAAVNDDNFQEAFQLRFAHYFDYPRQLTGMKEEQPPQTKSTFHFMRKMAYLGGKKDQGLDPELMIVNTPRAVVLVYRGTDKVEENEWSEWKGTDFRIQLVQAGGFLINTKVHKGFWQSFDLIRDELMRTLQQKEFKHKPIWITGHSLGGAMAIISGAYLKSAGLPVQNVYTFASPRTIGNKKFAEKLAQLLPNKVHRFEYYLDPVSILWAPGYTNCGQRHWFDAEDLGGYQLHENVRERYTPLSPFKFHKHPFRDKRTLGELRLKKEMENAWLPALPIRVWYHNPQFYVKAAYEQLTEEQKKVLPGVDDSFPYLYFGGKSGMPGSK</sequence>
<dbReference type="eggNOG" id="COG3675">
    <property type="taxonomic scope" value="Bacteria"/>
</dbReference>
<gene>
    <name evidence="2" type="ordered locus">SGRA_3157</name>
</gene>
<dbReference type="STRING" id="984262.SGRA_3157"/>
<dbReference type="HOGENOM" id="CLU_650343_0_0_10"/>
<dbReference type="CDD" id="cd00519">
    <property type="entry name" value="Lipase_3"/>
    <property type="match status" value="1"/>
</dbReference>
<dbReference type="GO" id="GO:0006629">
    <property type="term" value="P:lipid metabolic process"/>
    <property type="evidence" value="ECO:0007669"/>
    <property type="project" value="InterPro"/>
</dbReference>
<dbReference type="PANTHER" id="PTHR45856:SF24">
    <property type="entry name" value="FUNGAL LIPASE-LIKE DOMAIN-CONTAINING PROTEIN"/>
    <property type="match status" value="1"/>
</dbReference>
<dbReference type="InterPro" id="IPR002921">
    <property type="entry name" value="Fungal_lipase-type"/>
</dbReference>
<evidence type="ECO:0000313" key="3">
    <source>
        <dbReference type="Proteomes" id="UP000007519"/>
    </source>
</evidence>
<reference evidence="2 3" key="1">
    <citation type="journal article" date="2012" name="Stand. Genomic Sci.">
        <title>Complete genome sequencing and analysis of Saprospira grandis str. Lewin, a predatory marine bacterium.</title>
        <authorList>
            <person name="Saw J.H."/>
            <person name="Yuryev A."/>
            <person name="Kanbe M."/>
            <person name="Hou S."/>
            <person name="Young A.G."/>
            <person name="Aizawa S."/>
            <person name="Alam M."/>
        </authorList>
    </citation>
    <scope>NUCLEOTIDE SEQUENCE [LARGE SCALE GENOMIC DNA]</scope>
    <source>
        <strain evidence="2 3">Lewin</strain>
    </source>
</reference>
<dbReference type="AlphaFoldDB" id="H6L0S9"/>
<dbReference type="Gene3D" id="3.40.50.1820">
    <property type="entry name" value="alpha/beta hydrolase"/>
    <property type="match status" value="1"/>
</dbReference>
<accession>H6L0S9</accession>
<protein>
    <submittedName>
        <fullName evidence="2">Lipase family protein</fullName>
    </submittedName>
</protein>
<evidence type="ECO:0000259" key="1">
    <source>
        <dbReference type="Pfam" id="PF01764"/>
    </source>
</evidence>
<dbReference type="Pfam" id="PF01764">
    <property type="entry name" value="Lipase_3"/>
    <property type="match status" value="1"/>
</dbReference>